<evidence type="ECO:0000313" key="3">
    <source>
        <dbReference type="Proteomes" id="UP000660262"/>
    </source>
</evidence>
<sequence length="323" mass="36466">MAAASSEKPPPPKPLTTMQKLSTGDKCGIIVLLVVMLFSFGMLGLQLADYEWLIFNDDEWLCVTGFHEKNTQVQGFDEDAEKSVLRMYYKWKFDEHRVEAKKLYTDTRRSSLDEKVKRLQKGLRNDFTGASHTKLSKDSCNVTATEFNSKLVKKATDDTFKRKEKHVEMTTSTAIAKNALKLDEGNLVYSDYTCFHALSHGVDAIERALHHKYIKLNANVTELANTFTSYPSFNATMCSVQCVTKGKDKNNCYASMPNADGTKPANAGNAICEYQTKKSYKKDRDYCDFVEYTRDFEKSAAASTRIVTALMPVLAYVLANTWC</sequence>
<keyword evidence="3" id="KW-1185">Reference proteome</keyword>
<keyword evidence="1" id="KW-1133">Transmembrane helix</keyword>
<accession>A0A830HYV3</accession>
<comment type="caution">
    <text evidence="2">The sequence shown here is derived from an EMBL/GenBank/DDBJ whole genome shotgun (WGS) entry which is preliminary data.</text>
</comment>
<dbReference type="AlphaFoldDB" id="A0A830HYV3"/>
<evidence type="ECO:0000313" key="2">
    <source>
        <dbReference type="EMBL" id="GHP12284.1"/>
    </source>
</evidence>
<keyword evidence="1" id="KW-0812">Transmembrane</keyword>
<protein>
    <submittedName>
        <fullName evidence="2">Uncharacterized protein</fullName>
    </submittedName>
</protein>
<name>A0A830HYV3_9CHLO</name>
<dbReference type="EMBL" id="BNJQ01000040">
    <property type="protein sequence ID" value="GHP12284.1"/>
    <property type="molecule type" value="Genomic_DNA"/>
</dbReference>
<keyword evidence="1" id="KW-0472">Membrane</keyword>
<organism evidence="2 3">
    <name type="scientific">Pycnococcus provasolii</name>
    <dbReference type="NCBI Taxonomy" id="41880"/>
    <lineage>
        <taxon>Eukaryota</taxon>
        <taxon>Viridiplantae</taxon>
        <taxon>Chlorophyta</taxon>
        <taxon>Pseudoscourfieldiophyceae</taxon>
        <taxon>Pseudoscourfieldiales</taxon>
        <taxon>Pycnococcaceae</taxon>
        <taxon>Pycnococcus</taxon>
    </lineage>
</organism>
<proteinExistence type="predicted"/>
<feature type="transmembrane region" description="Helical" evidence="1">
    <location>
        <begin position="27"/>
        <end position="48"/>
    </location>
</feature>
<reference evidence="2" key="1">
    <citation type="submission" date="2020-10" db="EMBL/GenBank/DDBJ databases">
        <title>Unveiling of a novel bifunctional photoreceptor, Dualchrome1, isolated from a cosmopolitan green alga.</title>
        <authorList>
            <person name="Suzuki S."/>
            <person name="Kawachi M."/>
        </authorList>
    </citation>
    <scope>NUCLEOTIDE SEQUENCE</scope>
    <source>
        <strain evidence="2">NIES 2893</strain>
    </source>
</reference>
<dbReference type="Proteomes" id="UP000660262">
    <property type="component" value="Unassembled WGS sequence"/>
</dbReference>
<gene>
    <name evidence="2" type="ORF">PPROV_001101200</name>
</gene>
<evidence type="ECO:0000256" key="1">
    <source>
        <dbReference type="SAM" id="Phobius"/>
    </source>
</evidence>